<accession>A0A6J5WQI0</accession>
<dbReference type="AlphaFoldDB" id="A0A6J5WQI0"/>
<evidence type="ECO:0000313" key="2">
    <source>
        <dbReference type="Proteomes" id="UP000507245"/>
    </source>
</evidence>
<proteinExistence type="predicted"/>
<protein>
    <recommendedName>
        <fullName evidence="3">Retrotransposon gag domain-containing protein</fullName>
    </recommendedName>
</protein>
<reference evidence="2" key="1">
    <citation type="journal article" date="2020" name="Genome Biol.">
        <title>Gamete binning: chromosome-level and haplotype-resolved genome assembly enabled by high-throughput single-cell sequencing of gamete genomes.</title>
        <authorList>
            <person name="Campoy J.A."/>
            <person name="Sun H."/>
            <person name="Goel M."/>
            <person name="Jiao W.-B."/>
            <person name="Folz-Donahue K."/>
            <person name="Wang N."/>
            <person name="Rubio M."/>
            <person name="Liu C."/>
            <person name="Kukat C."/>
            <person name="Ruiz D."/>
            <person name="Huettel B."/>
            <person name="Schneeberger K."/>
        </authorList>
    </citation>
    <scope>NUCLEOTIDE SEQUENCE [LARGE SCALE GENOMIC DNA]</scope>
    <source>
        <strain evidence="2">cv. Rojo Pasion</strain>
    </source>
</reference>
<keyword evidence="2" id="KW-1185">Reference proteome</keyword>
<name>A0A6J5WQI0_PRUAR</name>
<organism evidence="1 2">
    <name type="scientific">Prunus armeniaca</name>
    <name type="common">Apricot</name>
    <name type="synonym">Armeniaca vulgaris</name>
    <dbReference type="NCBI Taxonomy" id="36596"/>
    <lineage>
        <taxon>Eukaryota</taxon>
        <taxon>Viridiplantae</taxon>
        <taxon>Streptophyta</taxon>
        <taxon>Embryophyta</taxon>
        <taxon>Tracheophyta</taxon>
        <taxon>Spermatophyta</taxon>
        <taxon>Magnoliopsida</taxon>
        <taxon>eudicotyledons</taxon>
        <taxon>Gunneridae</taxon>
        <taxon>Pentapetalae</taxon>
        <taxon>rosids</taxon>
        <taxon>fabids</taxon>
        <taxon>Rosales</taxon>
        <taxon>Rosaceae</taxon>
        <taxon>Amygdaloideae</taxon>
        <taxon>Amygdaleae</taxon>
        <taxon>Prunus</taxon>
    </lineage>
</organism>
<sequence>MNLNFPVCHGGNDNPVEWLCLSELYFKYLETPEEKKVEIASLHLQGDAISWMSGLYEPYHSLDSWSQFVVKILKFFGPGECIDIDIALSNRDQ</sequence>
<evidence type="ECO:0008006" key="3">
    <source>
        <dbReference type="Google" id="ProtNLM"/>
    </source>
</evidence>
<dbReference type="Proteomes" id="UP000507245">
    <property type="component" value="Unassembled WGS sequence"/>
</dbReference>
<dbReference type="EMBL" id="CAEKKB010000002">
    <property type="protein sequence ID" value="CAB4301952.1"/>
    <property type="molecule type" value="Genomic_DNA"/>
</dbReference>
<dbReference type="OrthoDB" id="1938922at2759"/>
<evidence type="ECO:0000313" key="1">
    <source>
        <dbReference type="EMBL" id="CAB4301952.1"/>
    </source>
</evidence>
<gene>
    <name evidence="1" type="ORF">ORAREDHAP_LOCUS17520</name>
</gene>